<organism evidence="2 3">
    <name type="scientific">Amycolatopsis thermoflava</name>
    <dbReference type="NCBI Taxonomy" id="84480"/>
    <lineage>
        <taxon>Bacteria</taxon>
        <taxon>Bacillati</taxon>
        <taxon>Actinomycetota</taxon>
        <taxon>Actinomycetes</taxon>
        <taxon>Pseudonocardiales</taxon>
        <taxon>Pseudonocardiaceae</taxon>
        <taxon>Amycolatopsis</taxon>
        <taxon>Amycolatopsis methanolica group</taxon>
    </lineage>
</organism>
<feature type="transmembrane region" description="Helical" evidence="1">
    <location>
        <begin position="73"/>
        <end position="96"/>
    </location>
</feature>
<dbReference type="EMBL" id="RKHY01000002">
    <property type="protein sequence ID" value="ROS32192.1"/>
    <property type="molecule type" value="Genomic_DNA"/>
</dbReference>
<keyword evidence="1" id="KW-0812">Transmembrane</keyword>
<evidence type="ECO:0000313" key="2">
    <source>
        <dbReference type="EMBL" id="ROS32192.1"/>
    </source>
</evidence>
<sequence>MGNVSLTPVQILAGVGVLCVLLLVWRSGARRARAAADAARTGARFTSLAGRVLFNAALIVAVQWVAITYGRGIGLLLVVLGVPALFASYTITRALTVPMEDTPRRRGGRR</sequence>
<keyword evidence="1" id="KW-1133">Transmembrane helix</keyword>
<accession>A0A3N2G6D0</accession>
<dbReference type="Proteomes" id="UP000274843">
    <property type="component" value="Unassembled WGS sequence"/>
</dbReference>
<evidence type="ECO:0000256" key="1">
    <source>
        <dbReference type="SAM" id="Phobius"/>
    </source>
</evidence>
<dbReference type="AlphaFoldDB" id="A0A3N2G6D0"/>
<protein>
    <submittedName>
        <fullName evidence="2">Uncharacterized protein</fullName>
    </submittedName>
</protein>
<feature type="transmembrane region" description="Helical" evidence="1">
    <location>
        <begin position="45"/>
        <end position="67"/>
    </location>
</feature>
<feature type="transmembrane region" description="Helical" evidence="1">
    <location>
        <begin position="6"/>
        <end position="25"/>
    </location>
</feature>
<gene>
    <name evidence="2" type="ORF">EDD35_7952</name>
</gene>
<keyword evidence="1" id="KW-0472">Membrane</keyword>
<proteinExistence type="predicted"/>
<name>A0A3N2G6D0_9PSEU</name>
<keyword evidence="3" id="KW-1185">Reference proteome</keyword>
<comment type="caution">
    <text evidence="2">The sequence shown here is derived from an EMBL/GenBank/DDBJ whole genome shotgun (WGS) entry which is preliminary data.</text>
</comment>
<reference evidence="2 3" key="1">
    <citation type="submission" date="2018-11" db="EMBL/GenBank/DDBJ databases">
        <title>Sequencing the genomes of 1000 actinobacteria strains.</title>
        <authorList>
            <person name="Klenk H.-P."/>
        </authorList>
    </citation>
    <scope>NUCLEOTIDE SEQUENCE [LARGE SCALE GENOMIC DNA]</scope>
    <source>
        <strain evidence="2 3">DSM 44348</strain>
    </source>
</reference>
<evidence type="ECO:0000313" key="3">
    <source>
        <dbReference type="Proteomes" id="UP000274843"/>
    </source>
</evidence>